<evidence type="ECO:0000313" key="3">
    <source>
        <dbReference type="Proteomes" id="UP000799779"/>
    </source>
</evidence>
<proteinExistence type="predicted"/>
<feature type="chain" id="PRO_5025462086" evidence="1">
    <location>
        <begin position="24"/>
        <end position="515"/>
    </location>
</feature>
<keyword evidence="1" id="KW-0732">Signal</keyword>
<sequence length="515" mass="57303">MPVSSKLSALCAAGLFAAQFATATPILRPRDGDSFAGKLPAGINRGKCGNNLWDNKQARWDLWKDANGWELVDRYLDQNSGFAPGWTEHWPSKIFRELFNQDGTEMDCSGGDDVNCDHHKTCAEFEAVGWPGFFYILESLKNIYSYFNVYKDELETMRKKLERDIPVMVESLIGGLAQQKAKEIKMKGIMFDSLGMAAELIPNEGAATGVGAILGIAQMFDEHINGEPPNLEEDATKALRSMINFYVESMKREVNVARDAIFGNADYVPSRENYDPNRSKFSNEFIEIPNDMKIGKGVPGATDGWNHPITEVLGDGQWLSPHPSDDLSYFFQTTYLHIRQRLAVQILRQVHGAVMVINHGDDTREKCEGAGPNNQWDDAPGRNWCYGIMWVENGDLKGGINGAAFPLWESYDADAANSLVSDTGSKGFGMSKLETYRNILDCWYVNDANADGQMKPEFMQGETNLPQCMFSMEVKKGNWQGSCGPHHLVLDSGFKNFPTGVEGQTMWPGGKGVFC</sequence>
<dbReference type="OrthoDB" id="3785878at2759"/>
<dbReference type="EMBL" id="ML977638">
    <property type="protein sequence ID" value="KAF1995500.1"/>
    <property type="molecule type" value="Genomic_DNA"/>
</dbReference>
<keyword evidence="3" id="KW-1185">Reference proteome</keyword>
<dbReference type="AlphaFoldDB" id="A0A6A5W1C4"/>
<evidence type="ECO:0000313" key="2">
    <source>
        <dbReference type="EMBL" id="KAF1995500.1"/>
    </source>
</evidence>
<protein>
    <submittedName>
        <fullName evidence="2">Uncharacterized protein</fullName>
    </submittedName>
</protein>
<gene>
    <name evidence="2" type="ORF">P154DRAFT_566680</name>
</gene>
<dbReference type="Proteomes" id="UP000799779">
    <property type="component" value="Unassembled WGS sequence"/>
</dbReference>
<evidence type="ECO:0000256" key="1">
    <source>
        <dbReference type="SAM" id="SignalP"/>
    </source>
</evidence>
<reference evidence="2" key="1">
    <citation type="journal article" date="2020" name="Stud. Mycol.">
        <title>101 Dothideomycetes genomes: a test case for predicting lifestyles and emergence of pathogens.</title>
        <authorList>
            <person name="Haridas S."/>
            <person name="Albert R."/>
            <person name="Binder M."/>
            <person name="Bloem J."/>
            <person name="Labutti K."/>
            <person name="Salamov A."/>
            <person name="Andreopoulos B."/>
            <person name="Baker S."/>
            <person name="Barry K."/>
            <person name="Bills G."/>
            <person name="Bluhm B."/>
            <person name="Cannon C."/>
            <person name="Castanera R."/>
            <person name="Culley D."/>
            <person name="Daum C."/>
            <person name="Ezra D."/>
            <person name="Gonzalez J."/>
            <person name="Henrissat B."/>
            <person name="Kuo A."/>
            <person name="Liang C."/>
            <person name="Lipzen A."/>
            <person name="Lutzoni F."/>
            <person name="Magnuson J."/>
            <person name="Mondo S."/>
            <person name="Nolan M."/>
            <person name="Ohm R."/>
            <person name="Pangilinan J."/>
            <person name="Park H.-J."/>
            <person name="Ramirez L."/>
            <person name="Alfaro M."/>
            <person name="Sun H."/>
            <person name="Tritt A."/>
            <person name="Yoshinaga Y."/>
            <person name="Zwiers L.-H."/>
            <person name="Turgeon B."/>
            <person name="Goodwin S."/>
            <person name="Spatafora J."/>
            <person name="Crous P."/>
            <person name="Grigoriev I."/>
        </authorList>
    </citation>
    <scope>NUCLEOTIDE SEQUENCE</scope>
    <source>
        <strain evidence="2">CBS 123094</strain>
    </source>
</reference>
<accession>A0A6A5W1C4</accession>
<name>A0A6A5W1C4_9PLEO</name>
<feature type="signal peptide" evidence="1">
    <location>
        <begin position="1"/>
        <end position="23"/>
    </location>
</feature>
<organism evidence="2 3">
    <name type="scientific">Amniculicola lignicola CBS 123094</name>
    <dbReference type="NCBI Taxonomy" id="1392246"/>
    <lineage>
        <taxon>Eukaryota</taxon>
        <taxon>Fungi</taxon>
        <taxon>Dikarya</taxon>
        <taxon>Ascomycota</taxon>
        <taxon>Pezizomycotina</taxon>
        <taxon>Dothideomycetes</taxon>
        <taxon>Pleosporomycetidae</taxon>
        <taxon>Pleosporales</taxon>
        <taxon>Amniculicolaceae</taxon>
        <taxon>Amniculicola</taxon>
    </lineage>
</organism>